<gene>
    <name evidence="2" type="ORF">A3H66_02135</name>
</gene>
<proteinExistence type="predicted"/>
<dbReference type="AlphaFoldDB" id="A0A1F5SAK0"/>
<feature type="transmembrane region" description="Helical" evidence="1">
    <location>
        <begin position="6"/>
        <end position="29"/>
    </location>
</feature>
<keyword evidence="1" id="KW-0812">Transmembrane</keyword>
<organism evidence="2 3">
    <name type="scientific">Candidatus Falkowbacteria bacterium RIFCSPLOWO2_02_FULL_45_21</name>
    <dbReference type="NCBI Taxonomy" id="1797989"/>
    <lineage>
        <taxon>Bacteria</taxon>
        <taxon>Candidatus Falkowiibacteriota</taxon>
    </lineage>
</organism>
<protein>
    <submittedName>
        <fullName evidence="2">Uncharacterized protein</fullName>
    </submittedName>
</protein>
<evidence type="ECO:0000313" key="2">
    <source>
        <dbReference type="EMBL" id="OGF23748.1"/>
    </source>
</evidence>
<dbReference type="EMBL" id="MFFW01000053">
    <property type="protein sequence ID" value="OGF23748.1"/>
    <property type="molecule type" value="Genomic_DNA"/>
</dbReference>
<dbReference type="STRING" id="1797989.A3H66_02135"/>
<evidence type="ECO:0000256" key="1">
    <source>
        <dbReference type="SAM" id="Phobius"/>
    </source>
</evidence>
<comment type="caution">
    <text evidence="2">The sequence shown here is derived from an EMBL/GenBank/DDBJ whole genome shotgun (WGS) entry which is preliminary data.</text>
</comment>
<dbReference type="Proteomes" id="UP000178783">
    <property type="component" value="Unassembled WGS sequence"/>
</dbReference>
<evidence type="ECO:0000313" key="3">
    <source>
        <dbReference type="Proteomes" id="UP000178783"/>
    </source>
</evidence>
<accession>A0A1F5SAK0</accession>
<reference evidence="2 3" key="1">
    <citation type="journal article" date="2016" name="Nat. Commun.">
        <title>Thousands of microbial genomes shed light on interconnected biogeochemical processes in an aquifer system.</title>
        <authorList>
            <person name="Anantharaman K."/>
            <person name="Brown C.T."/>
            <person name="Hug L.A."/>
            <person name="Sharon I."/>
            <person name="Castelle C.J."/>
            <person name="Probst A.J."/>
            <person name="Thomas B.C."/>
            <person name="Singh A."/>
            <person name="Wilkins M.J."/>
            <person name="Karaoz U."/>
            <person name="Brodie E.L."/>
            <person name="Williams K.H."/>
            <person name="Hubbard S.S."/>
            <person name="Banfield J.F."/>
        </authorList>
    </citation>
    <scope>NUCLEOTIDE SEQUENCE [LARGE SCALE GENOMIC DNA]</scope>
</reference>
<keyword evidence="1" id="KW-1133">Transmembrane helix</keyword>
<keyword evidence="1" id="KW-0472">Membrane</keyword>
<name>A0A1F5SAK0_9BACT</name>
<sequence length="115" mass="13310">MKIVKLAGLIIAIVALSPLLALLLLLICIGKLIIKVQAVVALITINKCHRELLIELHSIGSPRFVILYETDFVPYHDHKKCTYRTCEYKQADEHWRLIKKCQAEHVPEWRIRWAA</sequence>